<feature type="region of interest" description="Disordered" evidence="1">
    <location>
        <begin position="1"/>
        <end position="27"/>
    </location>
</feature>
<evidence type="ECO:0000313" key="2">
    <source>
        <dbReference type="EMBL" id="TLS45722.1"/>
    </source>
</evidence>
<reference evidence="2 3" key="1">
    <citation type="submission" date="2019-05" db="EMBL/GenBank/DDBJ databases">
        <title>Streptomyces sp. NEAU-C151, a novel actinomycete isolated from soil.</title>
        <authorList>
            <person name="Han L."/>
            <person name="Jiang H."/>
        </authorList>
    </citation>
    <scope>NUCLEOTIDE SEQUENCE [LARGE SCALE GENOMIC DNA]</scope>
    <source>
        <strain evidence="2 3">NEAU-C151</strain>
    </source>
</reference>
<organism evidence="2 3">
    <name type="scientific">Streptomyces montanus</name>
    <dbReference type="NCBI Taxonomy" id="2580423"/>
    <lineage>
        <taxon>Bacteria</taxon>
        <taxon>Bacillati</taxon>
        <taxon>Actinomycetota</taxon>
        <taxon>Actinomycetes</taxon>
        <taxon>Kitasatosporales</taxon>
        <taxon>Streptomycetaceae</taxon>
        <taxon>Streptomyces</taxon>
    </lineage>
</organism>
<dbReference type="RefSeq" id="WP_138045313.1">
    <property type="nucleotide sequence ID" value="NZ_VBZC01000012.1"/>
</dbReference>
<dbReference type="Proteomes" id="UP000305906">
    <property type="component" value="Unassembled WGS sequence"/>
</dbReference>
<feature type="region of interest" description="Disordered" evidence="1">
    <location>
        <begin position="211"/>
        <end position="238"/>
    </location>
</feature>
<dbReference type="EMBL" id="VBZC01000012">
    <property type="protein sequence ID" value="TLS45722.1"/>
    <property type="molecule type" value="Genomic_DNA"/>
</dbReference>
<feature type="region of interest" description="Disordered" evidence="1">
    <location>
        <begin position="90"/>
        <end position="120"/>
    </location>
</feature>
<dbReference type="AlphaFoldDB" id="A0A5R9FP65"/>
<keyword evidence="3" id="KW-1185">Reference proteome</keyword>
<accession>A0A5R9FP65</accession>
<name>A0A5R9FP65_9ACTN</name>
<comment type="caution">
    <text evidence="2">The sequence shown here is derived from an EMBL/GenBank/DDBJ whole genome shotgun (WGS) entry which is preliminary data.</text>
</comment>
<evidence type="ECO:0000256" key="1">
    <source>
        <dbReference type="SAM" id="MobiDB-lite"/>
    </source>
</evidence>
<gene>
    <name evidence="2" type="ORF">FE633_13220</name>
</gene>
<feature type="compositionally biased region" description="Basic and acidic residues" evidence="1">
    <location>
        <begin position="229"/>
        <end position="238"/>
    </location>
</feature>
<protein>
    <submittedName>
        <fullName evidence="2">Uncharacterized protein</fullName>
    </submittedName>
</protein>
<proteinExistence type="predicted"/>
<evidence type="ECO:0000313" key="3">
    <source>
        <dbReference type="Proteomes" id="UP000305906"/>
    </source>
</evidence>
<feature type="compositionally biased region" description="Basic and acidic residues" evidence="1">
    <location>
        <begin position="101"/>
        <end position="113"/>
    </location>
</feature>
<sequence>MTTMPITHSRAEAPETAETTGPSARRTETPVISELVVATLHLEHLAETADTPEDETTAHMNGITPEQQRSFVLANANRIRAALDKITASFEAPTPSSSELPAHHTAADSEGNRADGPLPNAGVPTAVEAFEETTALYAVLTGDREAARQIVTAMLPSERAAFADQLDELRKLLGPVCDNCGNLAEIGTSTTDPFSEKCRFLCSRCTAARRTTDGPPPMRVNWPSRPASSRHDSSTANP</sequence>